<evidence type="ECO:0000259" key="2">
    <source>
        <dbReference type="Pfam" id="PF01370"/>
    </source>
</evidence>
<dbReference type="Pfam" id="PF01370">
    <property type="entry name" value="Epimerase"/>
    <property type="match status" value="1"/>
</dbReference>
<dbReference type="InterPro" id="IPR036291">
    <property type="entry name" value="NAD(P)-bd_dom_sf"/>
</dbReference>
<dbReference type="EMBL" id="CP016809">
    <property type="protein sequence ID" value="ANY74129.1"/>
    <property type="molecule type" value="Genomic_DNA"/>
</dbReference>
<evidence type="ECO:0000256" key="1">
    <source>
        <dbReference type="ARBA" id="ARBA00007637"/>
    </source>
</evidence>
<evidence type="ECO:0000313" key="3">
    <source>
        <dbReference type="EMBL" id="ANY74129.1"/>
    </source>
</evidence>
<accession>A0A1B2E2G6</accession>
<dbReference type="AlphaFoldDB" id="A0A1B2E2G6"/>
<dbReference type="KEGG" id="pib:BBD41_16920"/>
<dbReference type="SUPFAM" id="SSF51735">
    <property type="entry name" value="NAD(P)-binding Rossmann-fold domains"/>
    <property type="match status" value="1"/>
</dbReference>
<protein>
    <submittedName>
        <fullName evidence="3">UDP-glucose 4-epimerase</fullName>
    </submittedName>
</protein>
<organism evidence="3">
    <name type="scientific">Paenibacillus ihbetae</name>
    <dbReference type="NCBI Taxonomy" id="1870820"/>
    <lineage>
        <taxon>Bacteria</taxon>
        <taxon>Bacillati</taxon>
        <taxon>Bacillota</taxon>
        <taxon>Bacilli</taxon>
        <taxon>Bacillales</taxon>
        <taxon>Paenibacillaceae</taxon>
        <taxon>Paenibacillus</taxon>
    </lineage>
</organism>
<reference evidence="3" key="1">
    <citation type="submission" date="2016-08" db="EMBL/GenBank/DDBJ databases">
        <title>Complete Genome Seqeunce of Paenibacillus sp. nov. IHBB 9852 from high altitute lake of Indian trans-Himalayas.</title>
        <authorList>
            <person name="Kiran S."/>
            <person name="Swarnkar M.K."/>
            <person name="Rana A."/>
            <person name="Tewari R."/>
            <person name="Gulati A."/>
        </authorList>
    </citation>
    <scope>NUCLEOTIDE SEQUENCE [LARGE SCALE GENOMIC DNA]</scope>
    <source>
        <strain evidence="3">IHBB 9852</strain>
    </source>
</reference>
<feature type="domain" description="NAD-dependent epimerase/dehydratase" evidence="2">
    <location>
        <begin position="3"/>
        <end position="234"/>
    </location>
</feature>
<gene>
    <name evidence="3" type="ORF">BBD41_16920</name>
</gene>
<name>A0A1B2E2G6_9BACL</name>
<dbReference type="RefSeq" id="WP_099478306.1">
    <property type="nucleotide sequence ID" value="NZ_CP016809.1"/>
</dbReference>
<dbReference type="InterPro" id="IPR001509">
    <property type="entry name" value="Epimerase_deHydtase"/>
</dbReference>
<dbReference type="PANTHER" id="PTHR43000">
    <property type="entry name" value="DTDP-D-GLUCOSE 4,6-DEHYDRATASE-RELATED"/>
    <property type="match status" value="1"/>
</dbReference>
<proteinExistence type="inferred from homology"/>
<comment type="similarity">
    <text evidence="1">Belongs to the NAD(P)-dependent epimerase/dehydratase family.</text>
</comment>
<sequence length="309" mass="34454">MKVLVTGGAGFIGSNLVDALINIGHKVTVIDNLSTGDKRNINPEACLYQMDLNSKSIEDVFENTKPDIVFHLAAQVNVGKSIECPLLDEEINIRGTLNLLNCCRNFGVKKIVYSSSAAVYGKPQFNPITEDHITEPISYYGVSKLTPEYYIKVFSSLYNISYVILRYSNVFGPRQNHEGEGGVVSIFINKLINKDRPVIYGSGLQTRDFIFVKDVVNANLAAIEHEENDTFNIGTNESISVVGLLDLLSNIHGQNVQAMFETGREGDIMHSCLDNNKAKSKLKWAPSHDFEQSLKDTLHYYIEKKLQSV</sequence>
<dbReference type="Gene3D" id="3.40.50.720">
    <property type="entry name" value="NAD(P)-binding Rossmann-like Domain"/>
    <property type="match status" value="1"/>
</dbReference>